<dbReference type="Pfam" id="PF01957">
    <property type="entry name" value="NfeD"/>
    <property type="match status" value="1"/>
</dbReference>
<comment type="caution">
    <text evidence="2">The sequence shown here is derived from an EMBL/GenBank/DDBJ whole genome shotgun (WGS) entry which is preliminary data.</text>
</comment>
<dbReference type="SUPFAM" id="SSF141322">
    <property type="entry name" value="NfeD domain-like"/>
    <property type="match status" value="1"/>
</dbReference>
<gene>
    <name evidence="2" type="ORF">GCM10011352_18170</name>
</gene>
<name>A0ABQ1KDA9_9GAMM</name>
<accession>A0ABQ1KDA9</accession>
<dbReference type="InterPro" id="IPR012340">
    <property type="entry name" value="NA-bd_OB-fold"/>
</dbReference>
<dbReference type="EMBL" id="BMIJ01000003">
    <property type="protein sequence ID" value="GGB92476.1"/>
    <property type="molecule type" value="Genomic_DNA"/>
</dbReference>
<dbReference type="Proteomes" id="UP000629025">
    <property type="component" value="Unassembled WGS sequence"/>
</dbReference>
<proteinExistence type="predicted"/>
<feature type="domain" description="NfeD-like C-terminal" evidence="1">
    <location>
        <begin position="55"/>
        <end position="109"/>
    </location>
</feature>
<evidence type="ECO:0000313" key="2">
    <source>
        <dbReference type="EMBL" id="GGB92476.1"/>
    </source>
</evidence>
<evidence type="ECO:0000313" key="3">
    <source>
        <dbReference type="Proteomes" id="UP000629025"/>
    </source>
</evidence>
<dbReference type="Gene3D" id="2.40.50.140">
    <property type="entry name" value="Nucleic acid-binding proteins"/>
    <property type="match status" value="1"/>
</dbReference>
<dbReference type="InterPro" id="IPR002810">
    <property type="entry name" value="NfeD-like_C"/>
</dbReference>
<organism evidence="2 3">
    <name type="scientific">Marinobacterium zhoushanense</name>
    <dbReference type="NCBI Taxonomy" id="1679163"/>
    <lineage>
        <taxon>Bacteria</taxon>
        <taxon>Pseudomonadati</taxon>
        <taxon>Pseudomonadota</taxon>
        <taxon>Gammaproteobacteria</taxon>
        <taxon>Oceanospirillales</taxon>
        <taxon>Oceanospirillaceae</taxon>
        <taxon>Marinobacterium</taxon>
    </lineage>
</organism>
<keyword evidence="3" id="KW-1185">Reference proteome</keyword>
<reference evidence="3" key="1">
    <citation type="journal article" date="2019" name="Int. J. Syst. Evol. Microbiol.">
        <title>The Global Catalogue of Microorganisms (GCM) 10K type strain sequencing project: providing services to taxonomists for standard genome sequencing and annotation.</title>
        <authorList>
            <consortium name="The Broad Institute Genomics Platform"/>
            <consortium name="The Broad Institute Genome Sequencing Center for Infectious Disease"/>
            <person name="Wu L."/>
            <person name="Ma J."/>
        </authorList>
    </citation>
    <scope>NUCLEOTIDE SEQUENCE [LARGE SCALE GENOMIC DNA]</scope>
    <source>
        <strain evidence="3">CGMCC 1.15341</strain>
    </source>
</reference>
<sequence length="125" mass="13941">MCHLILFMPLLGLAVFLIWPLSLAGPLYAVIFVLSVAMYVLIFKAMRLPVVTGSEAMLRSVGTVLRKEADHWQIRVGNETWEAESADSLKIGERVRVTGIDGLRLQVKPDSEAEIVSHNTIMLKH</sequence>
<protein>
    <recommendedName>
        <fullName evidence="1">NfeD-like C-terminal domain-containing protein</fullName>
    </recommendedName>
</protein>
<dbReference type="RefSeq" id="WP_188747479.1">
    <property type="nucleotide sequence ID" value="NZ_BMIJ01000003.1"/>
</dbReference>
<evidence type="ECO:0000259" key="1">
    <source>
        <dbReference type="Pfam" id="PF01957"/>
    </source>
</evidence>